<dbReference type="Proteomes" id="UP001224775">
    <property type="component" value="Unassembled WGS sequence"/>
</dbReference>
<dbReference type="InterPro" id="IPR027684">
    <property type="entry name" value="TBCC"/>
</dbReference>
<dbReference type="GO" id="GO:0007021">
    <property type="term" value="P:tubulin complex assembly"/>
    <property type="evidence" value="ECO:0007669"/>
    <property type="project" value="TreeGrafter"/>
</dbReference>
<dbReference type="InterPro" id="IPR017901">
    <property type="entry name" value="C-CAP_CF_C-like"/>
</dbReference>
<dbReference type="InterPro" id="IPR016098">
    <property type="entry name" value="CAP/MinC_C"/>
</dbReference>
<feature type="compositionally biased region" description="Basic and acidic residues" evidence="2">
    <location>
        <begin position="334"/>
        <end position="344"/>
    </location>
</feature>
<dbReference type="PANTHER" id="PTHR15139:SF0">
    <property type="entry name" value="TUBULIN-SPECIFIC CHAPERONE C"/>
    <property type="match status" value="1"/>
</dbReference>
<evidence type="ECO:0000259" key="3">
    <source>
        <dbReference type="PROSITE" id="PS51329"/>
    </source>
</evidence>
<dbReference type="Pfam" id="PF07986">
    <property type="entry name" value="TBCC"/>
    <property type="match status" value="1"/>
</dbReference>
<dbReference type="PROSITE" id="PS51329">
    <property type="entry name" value="C_CAP_COFACTOR_C"/>
    <property type="match status" value="1"/>
</dbReference>
<evidence type="ECO:0000256" key="1">
    <source>
        <dbReference type="ARBA" id="ARBA00008848"/>
    </source>
</evidence>
<feature type="compositionally biased region" description="Basic and acidic residues" evidence="2">
    <location>
        <begin position="483"/>
        <end position="493"/>
    </location>
</feature>
<accession>A0AAD8Y5J9</accession>
<evidence type="ECO:0000313" key="5">
    <source>
        <dbReference type="Proteomes" id="UP001224775"/>
    </source>
</evidence>
<comment type="caution">
    <text evidence="4">The sequence shown here is derived from an EMBL/GenBank/DDBJ whole genome shotgun (WGS) entry which is preliminary data.</text>
</comment>
<evidence type="ECO:0000313" key="4">
    <source>
        <dbReference type="EMBL" id="KAK1740121.1"/>
    </source>
</evidence>
<comment type="similarity">
    <text evidence="1">Belongs to the TBCC family.</text>
</comment>
<evidence type="ECO:0000256" key="2">
    <source>
        <dbReference type="SAM" id="MobiDB-lite"/>
    </source>
</evidence>
<name>A0AAD8Y5J9_9STRA</name>
<dbReference type="AlphaFoldDB" id="A0AAD8Y5J9"/>
<dbReference type="InterPro" id="IPR012945">
    <property type="entry name" value="Tubulin-bd_cofactor_C_dom"/>
</dbReference>
<dbReference type="EMBL" id="JATAAI010000016">
    <property type="protein sequence ID" value="KAK1740121.1"/>
    <property type="molecule type" value="Genomic_DNA"/>
</dbReference>
<protein>
    <submittedName>
        <fullName evidence="4">Tubulin-specific chaperone C</fullName>
    </submittedName>
</protein>
<feature type="compositionally biased region" description="Acidic residues" evidence="2">
    <location>
        <begin position="501"/>
        <end position="511"/>
    </location>
</feature>
<proteinExistence type="inferred from homology"/>
<reference evidence="4" key="1">
    <citation type="submission" date="2023-06" db="EMBL/GenBank/DDBJ databases">
        <title>Survivors Of The Sea: Transcriptome response of Skeletonema marinoi to long-term dormancy.</title>
        <authorList>
            <person name="Pinder M.I.M."/>
            <person name="Kourtchenko O."/>
            <person name="Robertson E.K."/>
            <person name="Larsson T."/>
            <person name="Maumus F."/>
            <person name="Osuna-Cruz C.M."/>
            <person name="Vancaester E."/>
            <person name="Stenow R."/>
            <person name="Vandepoele K."/>
            <person name="Ploug H."/>
            <person name="Bruchert V."/>
            <person name="Godhe A."/>
            <person name="Topel M."/>
        </authorList>
    </citation>
    <scope>NUCLEOTIDE SEQUENCE</scope>
    <source>
        <strain evidence="4">R05AC</strain>
    </source>
</reference>
<gene>
    <name evidence="4" type="ORF">QTG54_009071</name>
</gene>
<feature type="region of interest" description="Disordered" evidence="2">
    <location>
        <begin position="329"/>
        <end position="351"/>
    </location>
</feature>
<organism evidence="4 5">
    <name type="scientific">Skeletonema marinoi</name>
    <dbReference type="NCBI Taxonomy" id="267567"/>
    <lineage>
        <taxon>Eukaryota</taxon>
        <taxon>Sar</taxon>
        <taxon>Stramenopiles</taxon>
        <taxon>Ochrophyta</taxon>
        <taxon>Bacillariophyta</taxon>
        <taxon>Coscinodiscophyceae</taxon>
        <taxon>Thalassiosirophycidae</taxon>
        <taxon>Thalassiosirales</taxon>
        <taxon>Skeletonemataceae</taxon>
        <taxon>Skeletonema</taxon>
        <taxon>Skeletonema marinoi-dohrnii complex</taxon>
    </lineage>
</organism>
<dbReference type="GO" id="GO:0005737">
    <property type="term" value="C:cytoplasm"/>
    <property type="evidence" value="ECO:0007669"/>
    <property type="project" value="TreeGrafter"/>
</dbReference>
<sequence>MEARFLASQAERLADNKRRHQQSRQNQLRNNDNNDGHHQTSSSSHCYFEDAPNLCSEDDNAKIIVDTDPSNDGHHGSHKEEGHRFWMNFRKLCSELQLQVDSLLQMTPDEEGITANDGKVSKYETAKAYYSTAARRSEGRVKLDCILDNVRLLRRHCLSSSSALLPTTTHSKSNKDDDTTGNQLLLLSSILSTPMPEMTQTDVRLLSEEIDRLLRCIDEARDIISPKEKFVFKRYRKAMEEKRLLGGENASSDLQSSKIDGGGDIHKETSAVVEDDQATETFNHDGGVLENKSDCIIEIFPDGNIQVNEATQSQIQYYSLPRRIDSLHPPTFNKSDDTLQHDRTTSSSSGSSMSYLLQNLTNVTIILHGSRPTLHIKNIHNCHIYVTEPTLGPVHLTNCHSSEIRCSCYQLRIHDSSQVKFGVWVRSGPIIENCKEMVFEGDYYSGDDVVGKNMYWDVKDFNWLRTLRKSPNFVVVAASDEGGGLKEEGRVSGEEGVGVLQEEEEDSEDEL</sequence>
<feature type="region of interest" description="Disordered" evidence="2">
    <location>
        <begin position="1"/>
        <end position="45"/>
    </location>
</feature>
<feature type="region of interest" description="Disordered" evidence="2">
    <location>
        <begin position="483"/>
        <end position="511"/>
    </location>
</feature>
<dbReference type="PANTHER" id="PTHR15139">
    <property type="entry name" value="TUBULIN FOLDING COFACTOR C"/>
    <property type="match status" value="1"/>
</dbReference>
<dbReference type="Gene3D" id="2.160.20.70">
    <property type="match status" value="1"/>
</dbReference>
<dbReference type="GO" id="GO:0007023">
    <property type="term" value="P:post-chaperonin tubulin folding pathway"/>
    <property type="evidence" value="ECO:0007669"/>
    <property type="project" value="InterPro"/>
</dbReference>
<keyword evidence="5" id="KW-1185">Reference proteome</keyword>
<feature type="domain" description="C-CAP/cofactor C-like" evidence="3">
    <location>
        <begin position="321"/>
        <end position="463"/>
    </location>
</feature>